<feature type="compositionally biased region" description="Polar residues" evidence="1">
    <location>
        <begin position="111"/>
        <end position="121"/>
    </location>
</feature>
<dbReference type="Proteomes" id="UP000245910">
    <property type="component" value="Chromosome II"/>
</dbReference>
<evidence type="ECO:0000313" key="2">
    <source>
        <dbReference type="EMBL" id="CEI62998.1"/>
    </source>
</evidence>
<proteinExistence type="predicted"/>
<dbReference type="EMBL" id="LN649230">
    <property type="protein sequence ID" value="CEI62998.1"/>
    <property type="molecule type" value="Genomic_DNA"/>
</dbReference>
<protein>
    <submittedName>
        <fullName evidence="2">Uncharacterized protein</fullName>
    </submittedName>
</protein>
<feature type="region of interest" description="Disordered" evidence="1">
    <location>
        <begin position="90"/>
        <end position="121"/>
    </location>
</feature>
<keyword evidence="3" id="KW-1185">Reference proteome</keyword>
<name>A0A2L2T0I2_9HYPO</name>
<dbReference type="AlphaFoldDB" id="A0A2L2T0I2"/>
<reference evidence="3" key="1">
    <citation type="submission" date="2014-10" db="EMBL/GenBank/DDBJ databases">
        <authorList>
            <person name="King R."/>
        </authorList>
    </citation>
    <scope>NUCLEOTIDE SEQUENCE [LARGE SCALE GENOMIC DNA]</scope>
    <source>
        <strain evidence="3">A3/5</strain>
    </source>
</reference>
<evidence type="ECO:0000313" key="3">
    <source>
        <dbReference type="Proteomes" id="UP000245910"/>
    </source>
</evidence>
<sequence length="121" mass="12995">MNDDGMESSQWDYVAAPPKPASMIHYRGSETPPAARDGRRVPKASARLSTLQISILFTDEMAGEESCTPGVELLEQQASFGWRLSSTLTADVSSRGGTSPDPPGLIPRGNPNVSVLYSNEE</sequence>
<evidence type="ECO:0000256" key="1">
    <source>
        <dbReference type="SAM" id="MobiDB-lite"/>
    </source>
</evidence>
<organism evidence="2 3">
    <name type="scientific">Fusarium venenatum</name>
    <dbReference type="NCBI Taxonomy" id="56646"/>
    <lineage>
        <taxon>Eukaryota</taxon>
        <taxon>Fungi</taxon>
        <taxon>Dikarya</taxon>
        <taxon>Ascomycota</taxon>
        <taxon>Pezizomycotina</taxon>
        <taxon>Sordariomycetes</taxon>
        <taxon>Hypocreomycetidae</taxon>
        <taxon>Hypocreales</taxon>
        <taxon>Nectriaceae</taxon>
        <taxon>Fusarium</taxon>
    </lineage>
</organism>
<accession>A0A2L2T0I2</accession>